<proteinExistence type="predicted"/>
<name>A0A4E9E5I6_GIBZA</name>
<protein>
    <submittedName>
        <fullName evidence="2">Uncharacterized protein</fullName>
    </submittedName>
</protein>
<organism evidence="2">
    <name type="scientific">Gibberella zeae</name>
    <name type="common">Wheat head blight fungus</name>
    <name type="synonym">Fusarium graminearum</name>
    <dbReference type="NCBI Taxonomy" id="5518"/>
    <lineage>
        <taxon>Eukaryota</taxon>
        <taxon>Fungi</taxon>
        <taxon>Dikarya</taxon>
        <taxon>Ascomycota</taxon>
        <taxon>Pezizomycotina</taxon>
        <taxon>Sordariomycetes</taxon>
        <taxon>Hypocreomycetidae</taxon>
        <taxon>Hypocreales</taxon>
        <taxon>Nectriaceae</taxon>
        <taxon>Fusarium</taxon>
    </lineage>
</organism>
<dbReference type="EMBL" id="CAAKMV010000077">
    <property type="protein sequence ID" value="VIO53915.1"/>
    <property type="molecule type" value="Genomic_DNA"/>
</dbReference>
<evidence type="ECO:0000313" key="1">
    <source>
        <dbReference type="EMBL" id="CAG1996513.1"/>
    </source>
</evidence>
<dbReference type="Proteomes" id="UP000746612">
    <property type="component" value="Unassembled WGS sequence"/>
</dbReference>
<reference evidence="2" key="1">
    <citation type="submission" date="2019-04" db="EMBL/GenBank/DDBJ databases">
        <authorList>
            <person name="Melise S."/>
            <person name="Noan J."/>
            <person name="Okalmin O."/>
        </authorList>
    </citation>
    <scope>NUCLEOTIDE SEQUENCE</scope>
    <source>
        <strain evidence="2">FN9</strain>
    </source>
</reference>
<reference evidence="1" key="2">
    <citation type="submission" date="2021-03" db="EMBL/GenBank/DDBJ databases">
        <authorList>
            <person name="Alouane T."/>
            <person name="Langin T."/>
            <person name="Bonhomme L."/>
        </authorList>
    </citation>
    <scope>NUCLEOTIDE SEQUENCE</scope>
    <source>
        <strain evidence="1">MDC_Fg202</strain>
    </source>
</reference>
<dbReference type="AlphaFoldDB" id="A0A4E9E5I6"/>
<sequence>MSLSFLFLSERHHHADELWWAKELDVWTGFGTTNDEPPLAWFWFWFWHTPPHRDKTIYNQG</sequence>
<gene>
    <name evidence="2" type="ORF">FUG_LOCUS103944</name>
    <name evidence="1" type="ORF">MDCFG202_LOCUS409357</name>
</gene>
<dbReference type="EMBL" id="CAJPIJ010000159">
    <property type="protein sequence ID" value="CAG1996513.1"/>
    <property type="molecule type" value="Genomic_DNA"/>
</dbReference>
<accession>A0A4E9E5I6</accession>
<evidence type="ECO:0000313" key="2">
    <source>
        <dbReference type="EMBL" id="VIO53915.1"/>
    </source>
</evidence>